<proteinExistence type="predicted"/>
<comment type="caution">
    <text evidence="1">The sequence shown here is derived from an EMBL/GenBank/DDBJ whole genome shotgun (WGS) entry which is preliminary data.</text>
</comment>
<dbReference type="STRING" id="105785.A0A2J7PK56"/>
<dbReference type="EMBL" id="NEVH01024941">
    <property type="protein sequence ID" value="PNF16717.1"/>
    <property type="molecule type" value="Genomic_DNA"/>
</dbReference>
<evidence type="ECO:0000313" key="1">
    <source>
        <dbReference type="EMBL" id="PNF16717.1"/>
    </source>
</evidence>
<organism evidence="1 2">
    <name type="scientific">Cryptotermes secundus</name>
    <dbReference type="NCBI Taxonomy" id="105785"/>
    <lineage>
        <taxon>Eukaryota</taxon>
        <taxon>Metazoa</taxon>
        <taxon>Ecdysozoa</taxon>
        <taxon>Arthropoda</taxon>
        <taxon>Hexapoda</taxon>
        <taxon>Insecta</taxon>
        <taxon>Pterygota</taxon>
        <taxon>Neoptera</taxon>
        <taxon>Polyneoptera</taxon>
        <taxon>Dictyoptera</taxon>
        <taxon>Blattodea</taxon>
        <taxon>Blattoidea</taxon>
        <taxon>Termitoidae</taxon>
        <taxon>Kalotermitidae</taxon>
        <taxon>Cryptotermitinae</taxon>
        <taxon>Cryptotermes</taxon>
    </lineage>
</organism>
<dbReference type="Proteomes" id="UP000235965">
    <property type="component" value="Unassembled WGS sequence"/>
</dbReference>
<accession>A0A2J7PK56</accession>
<name>A0A2J7PK56_9NEOP</name>
<protein>
    <submittedName>
        <fullName evidence="1">Uncharacterized protein</fullName>
    </submittedName>
</protein>
<gene>
    <name evidence="1" type="ORF">B7P43_G05335</name>
</gene>
<keyword evidence="2" id="KW-1185">Reference proteome</keyword>
<feature type="non-terminal residue" evidence="1">
    <location>
        <position position="1"/>
    </location>
</feature>
<evidence type="ECO:0000313" key="2">
    <source>
        <dbReference type="Proteomes" id="UP000235965"/>
    </source>
</evidence>
<sequence>TNAAVVPPKLKRHLTTKSQPQTSKGADYLKQILESQNEERKAFVGKVTVSERAQGSSCLVAELVVQKRESHTAGEKIIMTAEIENVPISNSTTNRRIDDMSRDAEEVLCKKRNNRFSIQVAESTDFTNKCYVVTSVRFTNGEIQGHLFCWRVMSETKKKYIFNVMSSYLEEKCVGSCKNNPDFTVYCFICREVLYKNHFPSLSTEVYGWVRNPHSDSSAQPENLTLREDEELCELQSDCTLKMRFTDISLDKFWISVKEECPAIHSHGINTHIATVFDSLHS</sequence>
<dbReference type="InParanoid" id="A0A2J7PK56"/>
<dbReference type="PANTHER" id="PTHR45913:SF19">
    <property type="entry name" value="LOW QUALITY PROTEIN: ZINC FINGER BED DOMAIN-CONTAINING PROTEIN 5-LIKE"/>
    <property type="match status" value="1"/>
</dbReference>
<dbReference type="AlphaFoldDB" id="A0A2J7PK56"/>
<dbReference type="PANTHER" id="PTHR45913">
    <property type="entry name" value="EPM2A-INTERACTING PROTEIN 1"/>
    <property type="match status" value="1"/>
</dbReference>
<reference evidence="1 2" key="1">
    <citation type="submission" date="2017-12" db="EMBL/GenBank/DDBJ databases">
        <title>Hemimetabolous genomes reveal molecular basis of termite eusociality.</title>
        <authorList>
            <person name="Harrison M.C."/>
            <person name="Jongepier E."/>
            <person name="Robertson H.M."/>
            <person name="Arning N."/>
            <person name="Bitard-Feildel T."/>
            <person name="Chao H."/>
            <person name="Childers C.P."/>
            <person name="Dinh H."/>
            <person name="Doddapaneni H."/>
            <person name="Dugan S."/>
            <person name="Gowin J."/>
            <person name="Greiner C."/>
            <person name="Han Y."/>
            <person name="Hu H."/>
            <person name="Hughes D.S.T."/>
            <person name="Huylmans A.-K."/>
            <person name="Kemena C."/>
            <person name="Kremer L.P.M."/>
            <person name="Lee S.L."/>
            <person name="Lopez-Ezquerra A."/>
            <person name="Mallet L."/>
            <person name="Monroy-Kuhn J.M."/>
            <person name="Moser A."/>
            <person name="Murali S.C."/>
            <person name="Muzny D.M."/>
            <person name="Otani S."/>
            <person name="Piulachs M.-D."/>
            <person name="Poelchau M."/>
            <person name="Qu J."/>
            <person name="Schaub F."/>
            <person name="Wada-Katsumata A."/>
            <person name="Worley K.C."/>
            <person name="Xie Q."/>
            <person name="Ylla G."/>
            <person name="Poulsen M."/>
            <person name="Gibbs R.A."/>
            <person name="Schal C."/>
            <person name="Richards S."/>
            <person name="Belles X."/>
            <person name="Korb J."/>
            <person name="Bornberg-Bauer E."/>
        </authorList>
    </citation>
    <scope>NUCLEOTIDE SEQUENCE [LARGE SCALE GENOMIC DNA]</scope>
    <source>
        <tissue evidence="1">Whole body</tissue>
    </source>
</reference>